<dbReference type="InterPro" id="IPR016064">
    <property type="entry name" value="NAD/diacylglycerol_kinase_sf"/>
</dbReference>
<dbReference type="AlphaFoldDB" id="A0A7C4R347"/>
<evidence type="ECO:0000313" key="2">
    <source>
        <dbReference type="EMBL" id="HGT70955.1"/>
    </source>
</evidence>
<accession>A0A7C4R347</accession>
<comment type="caution">
    <text evidence="2">The sequence shown here is derived from an EMBL/GenBank/DDBJ whole genome shotgun (WGS) entry which is preliminary data.</text>
</comment>
<evidence type="ECO:0000259" key="1">
    <source>
        <dbReference type="PROSITE" id="PS50146"/>
    </source>
</evidence>
<dbReference type="PROSITE" id="PS50146">
    <property type="entry name" value="DAGK"/>
    <property type="match status" value="1"/>
</dbReference>
<gene>
    <name evidence="2" type="ORF">ENT43_01715</name>
</gene>
<dbReference type="Gene3D" id="3.40.50.10330">
    <property type="entry name" value="Probable inorganic polyphosphate/atp-NAD kinase, domain 1"/>
    <property type="match status" value="1"/>
</dbReference>
<protein>
    <recommendedName>
        <fullName evidence="1">DAGKc domain-containing protein</fullName>
    </recommendedName>
</protein>
<dbReference type="Pfam" id="PF00781">
    <property type="entry name" value="DAGK_cat"/>
    <property type="match status" value="1"/>
</dbReference>
<dbReference type="GO" id="GO:0016301">
    <property type="term" value="F:kinase activity"/>
    <property type="evidence" value="ECO:0007669"/>
    <property type="project" value="InterPro"/>
</dbReference>
<reference evidence="2" key="1">
    <citation type="journal article" date="2020" name="mSystems">
        <title>Genome- and Community-Level Interaction Insights into Carbon Utilization and Element Cycling Functions of Hydrothermarchaeota in Hydrothermal Sediment.</title>
        <authorList>
            <person name="Zhou Z."/>
            <person name="Liu Y."/>
            <person name="Xu W."/>
            <person name="Pan J."/>
            <person name="Luo Z.H."/>
            <person name="Li M."/>
        </authorList>
    </citation>
    <scope>NUCLEOTIDE SEQUENCE [LARGE SCALE GENOMIC DNA]</scope>
    <source>
        <strain evidence="2">SpSt-579</strain>
    </source>
</reference>
<dbReference type="InterPro" id="IPR001206">
    <property type="entry name" value="Diacylglycerol_kinase_cat_dom"/>
</dbReference>
<sequence length="275" mass="30780">MEAGTMFGYMNIFIYNPQAKRARRLKNKIINYLTHLGVKGEIIEIKIKDLVAKGVSEAIEKGADTIVAIGGDGLINRVIQSLVNTGINMGFIPTGNTNFMANILGIPDWKKGCESLIKKKTIDMNLGLISGERYFTSSIEVEGKSKEKEGFFKNLFKKEEKKYHPINMHIEDGNSKFRVQTDISSILITTVPIPMPEEFDIEKEIEEQKLNIIIKSKPDKEGRRSKDSITTLKGQKIEIESKSGVYIKADGEHSGKASVKIEMVKKCLKAIIAEK</sequence>
<dbReference type="Gene3D" id="2.60.200.40">
    <property type="match status" value="1"/>
</dbReference>
<dbReference type="InterPro" id="IPR017438">
    <property type="entry name" value="ATP-NAD_kinase_N"/>
</dbReference>
<dbReference type="SUPFAM" id="SSF111331">
    <property type="entry name" value="NAD kinase/diacylglycerol kinase-like"/>
    <property type="match status" value="1"/>
</dbReference>
<feature type="domain" description="DAGKc" evidence="1">
    <location>
        <begin position="55"/>
        <end position="134"/>
    </location>
</feature>
<organism evidence="2">
    <name type="scientific">candidate division CPR3 bacterium</name>
    <dbReference type="NCBI Taxonomy" id="2268181"/>
    <lineage>
        <taxon>Bacteria</taxon>
        <taxon>Bacteria division CPR3</taxon>
    </lineage>
</organism>
<dbReference type="EMBL" id="DSYQ01000006">
    <property type="protein sequence ID" value="HGT70955.1"/>
    <property type="molecule type" value="Genomic_DNA"/>
</dbReference>
<name>A0A7C4R347_UNCC3</name>
<proteinExistence type="predicted"/>